<gene>
    <name evidence="1" type="ORF">GCM10010358_66990</name>
</gene>
<reference evidence="1" key="1">
    <citation type="journal article" date="2014" name="Int. J. Syst. Evol. Microbiol.">
        <title>Complete genome sequence of Corynebacterium casei LMG S-19264T (=DSM 44701T), isolated from a smear-ripened cheese.</title>
        <authorList>
            <consortium name="US DOE Joint Genome Institute (JGI-PGF)"/>
            <person name="Walter F."/>
            <person name="Albersmeier A."/>
            <person name="Kalinowski J."/>
            <person name="Ruckert C."/>
        </authorList>
    </citation>
    <scope>NUCLEOTIDE SEQUENCE</scope>
    <source>
        <strain evidence="1">JCM 4790</strain>
    </source>
</reference>
<keyword evidence="2" id="KW-1185">Reference proteome</keyword>
<evidence type="ECO:0000313" key="2">
    <source>
        <dbReference type="Proteomes" id="UP000619244"/>
    </source>
</evidence>
<dbReference type="Proteomes" id="UP000619244">
    <property type="component" value="Unassembled WGS sequence"/>
</dbReference>
<dbReference type="AlphaFoldDB" id="A0A918U6S0"/>
<name>A0A918U6S0_9ACTN</name>
<organism evidence="1 2">
    <name type="scientific">Streptomyces minutiscleroticus</name>
    <dbReference type="NCBI Taxonomy" id="68238"/>
    <lineage>
        <taxon>Bacteria</taxon>
        <taxon>Bacillati</taxon>
        <taxon>Actinomycetota</taxon>
        <taxon>Actinomycetes</taxon>
        <taxon>Kitasatosporales</taxon>
        <taxon>Streptomycetaceae</taxon>
        <taxon>Streptomyces</taxon>
    </lineage>
</organism>
<sequence length="46" mass="5235">MTRHGLPCPKVAALLHILAKFSRLKLSGETFDWRATRAYLLSLRVP</sequence>
<evidence type="ECO:0000313" key="1">
    <source>
        <dbReference type="EMBL" id="GGY04048.1"/>
    </source>
</evidence>
<proteinExistence type="predicted"/>
<dbReference type="EMBL" id="BMVU01000052">
    <property type="protein sequence ID" value="GGY04048.1"/>
    <property type="molecule type" value="Genomic_DNA"/>
</dbReference>
<comment type="caution">
    <text evidence="1">The sequence shown here is derived from an EMBL/GenBank/DDBJ whole genome shotgun (WGS) entry which is preliminary data.</text>
</comment>
<accession>A0A918U6S0</accession>
<reference evidence="1" key="2">
    <citation type="submission" date="2020-09" db="EMBL/GenBank/DDBJ databases">
        <authorList>
            <person name="Sun Q."/>
            <person name="Ohkuma M."/>
        </authorList>
    </citation>
    <scope>NUCLEOTIDE SEQUENCE</scope>
    <source>
        <strain evidence="1">JCM 4790</strain>
    </source>
</reference>
<protein>
    <submittedName>
        <fullName evidence="1">Uncharacterized protein</fullName>
    </submittedName>
</protein>